<accession>A0A6C6ZUH3</accession>
<geneLocation type="plasmid" evidence="1 2">
    <name>pCT02021853_74</name>
</geneLocation>
<protein>
    <submittedName>
        <fullName evidence="1">Uncharacterized protein</fullName>
    </submittedName>
</protein>
<dbReference type="EMBL" id="CP001143">
    <property type="protein sequence ID" value="ACH73569.1"/>
    <property type="molecule type" value="Genomic_DNA"/>
</dbReference>
<evidence type="ECO:0000313" key="2">
    <source>
        <dbReference type="Proteomes" id="UP000008322"/>
    </source>
</evidence>
<proteinExistence type="predicted"/>
<reference evidence="1 2" key="1">
    <citation type="journal article" date="2011" name="J. Bacteriol.">
        <title>Comparative genomics of 28 Salmonella enterica isolates: evidence for CRISPR-mediated adaptive sublineage evolution.</title>
        <authorList>
            <person name="Fricke W.F."/>
            <person name="Mammel M.K."/>
            <person name="McDermott P.F."/>
            <person name="Tartera C."/>
            <person name="White D.G."/>
            <person name="Leclerc J.E."/>
            <person name="Ravel J."/>
            <person name="Cebula T.A."/>
        </authorList>
    </citation>
    <scope>NUCLEOTIDE SEQUENCE [LARGE SCALE GENOMIC DNA]</scope>
    <source>
        <strain evidence="1 2">CT_02021853</strain>
        <plasmid evidence="1 2">pCT02021853_74</plasmid>
    </source>
</reference>
<sequence length="51" mass="5793">MKIQRLRKNIKEAYLSSFKLSIASGLKVSNRLFKLPNVNNSIDTQPGGYPR</sequence>
<dbReference type="Proteomes" id="UP000008322">
    <property type="component" value="Plasmid pCT02021853_74"/>
</dbReference>
<evidence type="ECO:0000313" key="1">
    <source>
        <dbReference type="EMBL" id="ACH73569.1"/>
    </source>
</evidence>
<gene>
    <name evidence="1" type="ordered locus">SeD_B0082</name>
</gene>
<keyword evidence="1" id="KW-0614">Plasmid</keyword>
<dbReference type="AlphaFoldDB" id="A0A6C6ZUH3"/>
<dbReference type="KEGG" id="sed:SeD_B0082"/>
<organism evidence="1 2">
    <name type="scientific">Salmonella dublin (strain CT_02021853)</name>
    <dbReference type="NCBI Taxonomy" id="439851"/>
    <lineage>
        <taxon>Bacteria</taxon>
        <taxon>Pseudomonadati</taxon>
        <taxon>Pseudomonadota</taxon>
        <taxon>Gammaproteobacteria</taxon>
        <taxon>Enterobacterales</taxon>
        <taxon>Enterobacteriaceae</taxon>
        <taxon>Salmonella</taxon>
    </lineage>
</organism>
<name>A0A6C6ZUH3_SALDC</name>